<evidence type="ECO:0000313" key="2">
    <source>
        <dbReference type="Proteomes" id="UP000543642"/>
    </source>
</evidence>
<sequence>MDYKKVLRLHFVNHLSCREIAESCGDCSKTTVNEFLKRFRENSELSYPLPTDATNEYIEGLLYKKPGVSADQLLYRDFNKEAVYKALARKGET</sequence>
<comment type="caution">
    <text evidence="1">The sequence shown here is derived from an EMBL/GenBank/DDBJ whole genome shotgun (WGS) entry which is preliminary data.</text>
</comment>
<organism evidence="1 2">
    <name type="scientific">Catenibacillus scindens</name>
    <dbReference type="NCBI Taxonomy" id="673271"/>
    <lineage>
        <taxon>Bacteria</taxon>
        <taxon>Bacillati</taxon>
        <taxon>Bacillota</taxon>
        <taxon>Clostridia</taxon>
        <taxon>Lachnospirales</taxon>
        <taxon>Lachnospiraceae</taxon>
        <taxon>Catenibacillus</taxon>
    </lineage>
</organism>
<name>A0A7W8M757_9FIRM</name>
<dbReference type="AlphaFoldDB" id="A0A7W8M757"/>
<dbReference type="EMBL" id="JACHFW010000028">
    <property type="protein sequence ID" value="MBB5266332.1"/>
    <property type="molecule type" value="Genomic_DNA"/>
</dbReference>
<proteinExistence type="predicted"/>
<reference evidence="1 2" key="1">
    <citation type="submission" date="2020-08" db="EMBL/GenBank/DDBJ databases">
        <title>Genomic Encyclopedia of Type Strains, Phase IV (KMG-IV): sequencing the most valuable type-strain genomes for metagenomic binning, comparative biology and taxonomic classification.</title>
        <authorList>
            <person name="Goeker M."/>
        </authorList>
    </citation>
    <scope>NUCLEOTIDE SEQUENCE [LARGE SCALE GENOMIC DNA]</scope>
    <source>
        <strain evidence="1 2">DSM 106146</strain>
    </source>
</reference>
<gene>
    <name evidence="1" type="ORF">HNP82_003489</name>
</gene>
<evidence type="ECO:0000313" key="1">
    <source>
        <dbReference type="EMBL" id="MBB5266332.1"/>
    </source>
</evidence>
<accession>A0A7W8M757</accession>
<keyword evidence="2" id="KW-1185">Reference proteome</keyword>
<feature type="non-terminal residue" evidence="1">
    <location>
        <position position="93"/>
    </location>
</feature>
<protein>
    <submittedName>
        <fullName evidence="1">Uncharacterized protein</fullName>
    </submittedName>
</protein>
<dbReference type="Proteomes" id="UP000543642">
    <property type="component" value="Unassembled WGS sequence"/>
</dbReference>